<dbReference type="EMBL" id="CH940662">
    <property type="protein sequence ID" value="EDW58702.1"/>
    <property type="molecule type" value="Genomic_DNA"/>
</dbReference>
<dbReference type="STRING" id="7244.B4MDT7"/>
<protein>
    <submittedName>
        <fullName evidence="7">Uncharacterized protein, isoform A</fullName>
    </submittedName>
</protein>
<gene>
    <name evidence="7" type="primary">Dvir\GJ18118</name>
    <name evidence="7" type="ORF">Dvir_GJ18118</name>
</gene>
<dbReference type="eggNOG" id="KOG1304">
    <property type="taxonomic scope" value="Eukaryota"/>
</dbReference>
<dbReference type="OrthoDB" id="1684102at2759"/>
<feature type="domain" description="Amino acid transporter transmembrane" evidence="6">
    <location>
        <begin position="38"/>
        <end position="438"/>
    </location>
</feature>
<dbReference type="Pfam" id="PF01490">
    <property type="entry name" value="Aa_trans"/>
    <property type="match status" value="1"/>
</dbReference>
<dbReference type="GO" id="GO:0005774">
    <property type="term" value="C:vacuolar membrane"/>
    <property type="evidence" value="ECO:0007669"/>
    <property type="project" value="TreeGrafter"/>
</dbReference>
<dbReference type="PhylomeDB" id="B4MDT7"/>
<feature type="transmembrane region" description="Helical" evidence="5">
    <location>
        <begin position="66"/>
        <end position="87"/>
    </location>
</feature>
<reference evidence="7 8" key="1">
    <citation type="journal article" date="2007" name="Nature">
        <title>Evolution of genes and genomes on the Drosophila phylogeny.</title>
        <authorList>
            <consortium name="Drosophila 12 Genomes Consortium"/>
            <person name="Clark A.G."/>
            <person name="Eisen M.B."/>
            <person name="Smith D.R."/>
            <person name="Bergman C.M."/>
            <person name="Oliver B."/>
            <person name="Markow T.A."/>
            <person name="Kaufman T.C."/>
            <person name="Kellis M."/>
            <person name="Gelbart W."/>
            <person name="Iyer V.N."/>
            <person name="Pollard D.A."/>
            <person name="Sackton T.B."/>
            <person name="Larracuente A.M."/>
            <person name="Singh N.D."/>
            <person name="Abad J.P."/>
            <person name="Abt D.N."/>
            <person name="Adryan B."/>
            <person name="Aguade M."/>
            <person name="Akashi H."/>
            <person name="Anderson W.W."/>
            <person name="Aquadro C.F."/>
            <person name="Ardell D.H."/>
            <person name="Arguello R."/>
            <person name="Artieri C.G."/>
            <person name="Barbash D.A."/>
            <person name="Barker D."/>
            <person name="Barsanti P."/>
            <person name="Batterham P."/>
            <person name="Batzoglou S."/>
            <person name="Begun D."/>
            <person name="Bhutkar A."/>
            <person name="Blanco E."/>
            <person name="Bosak S.A."/>
            <person name="Bradley R.K."/>
            <person name="Brand A.D."/>
            <person name="Brent M.R."/>
            <person name="Brooks A.N."/>
            <person name="Brown R.H."/>
            <person name="Butlin R.K."/>
            <person name="Caggese C."/>
            <person name="Calvi B.R."/>
            <person name="Bernardo de Carvalho A."/>
            <person name="Caspi A."/>
            <person name="Castrezana S."/>
            <person name="Celniker S.E."/>
            <person name="Chang J.L."/>
            <person name="Chapple C."/>
            <person name="Chatterji S."/>
            <person name="Chinwalla A."/>
            <person name="Civetta A."/>
            <person name="Clifton S.W."/>
            <person name="Comeron J.M."/>
            <person name="Costello J.C."/>
            <person name="Coyne J.A."/>
            <person name="Daub J."/>
            <person name="David R.G."/>
            <person name="Delcher A.L."/>
            <person name="Delehaunty K."/>
            <person name="Do C.B."/>
            <person name="Ebling H."/>
            <person name="Edwards K."/>
            <person name="Eickbush T."/>
            <person name="Evans J.D."/>
            <person name="Filipski A."/>
            <person name="Findeiss S."/>
            <person name="Freyhult E."/>
            <person name="Fulton L."/>
            <person name="Fulton R."/>
            <person name="Garcia A.C."/>
            <person name="Gardiner A."/>
            <person name="Garfield D.A."/>
            <person name="Garvin B.E."/>
            <person name="Gibson G."/>
            <person name="Gilbert D."/>
            <person name="Gnerre S."/>
            <person name="Godfrey J."/>
            <person name="Good R."/>
            <person name="Gotea V."/>
            <person name="Gravely B."/>
            <person name="Greenberg A.J."/>
            <person name="Griffiths-Jones S."/>
            <person name="Gross S."/>
            <person name="Guigo R."/>
            <person name="Gustafson E.A."/>
            <person name="Haerty W."/>
            <person name="Hahn M.W."/>
            <person name="Halligan D.L."/>
            <person name="Halpern A.L."/>
            <person name="Halter G.M."/>
            <person name="Han M.V."/>
            <person name="Heger A."/>
            <person name="Hillier L."/>
            <person name="Hinrichs A.S."/>
            <person name="Holmes I."/>
            <person name="Hoskins R.A."/>
            <person name="Hubisz M.J."/>
            <person name="Hultmark D."/>
            <person name="Huntley M.A."/>
            <person name="Jaffe D.B."/>
            <person name="Jagadeeshan S."/>
            <person name="Jeck W.R."/>
            <person name="Johnson J."/>
            <person name="Jones C.D."/>
            <person name="Jordan W.C."/>
            <person name="Karpen G.H."/>
            <person name="Kataoka E."/>
            <person name="Keightley P.D."/>
            <person name="Kheradpour P."/>
            <person name="Kirkness E.F."/>
            <person name="Koerich L.B."/>
            <person name="Kristiansen K."/>
            <person name="Kudrna D."/>
            <person name="Kulathinal R.J."/>
            <person name="Kumar S."/>
            <person name="Kwok R."/>
            <person name="Lander E."/>
            <person name="Langley C.H."/>
            <person name="Lapoint R."/>
            <person name="Lazzaro B.P."/>
            <person name="Lee S.J."/>
            <person name="Levesque L."/>
            <person name="Li R."/>
            <person name="Lin C.F."/>
            <person name="Lin M.F."/>
            <person name="Lindblad-Toh K."/>
            <person name="Llopart A."/>
            <person name="Long M."/>
            <person name="Low L."/>
            <person name="Lozovsky E."/>
            <person name="Lu J."/>
            <person name="Luo M."/>
            <person name="Machado C.A."/>
            <person name="Makalowski W."/>
            <person name="Marzo M."/>
            <person name="Matsuda M."/>
            <person name="Matzkin L."/>
            <person name="McAllister B."/>
            <person name="McBride C.S."/>
            <person name="McKernan B."/>
            <person name="McKernan K."/>
            <person name="Mendez-Lago M."/>
            <person name="Minx P."/>
            <person name="Mollenhauer M.U."/>
            <person name="Montooth K."/>
            <person name="Mount S.M."/>
            <person name="Mu X."/>
            <person name="Myers E."/>
            <person name="Negre B."/>
            <person name="Newfeld S."/>
            <person name="Nielsen R."/>
            <person name="Noor M.A."/>
            <person name="O'Grady P."/>
            <person name="Pachter L."/>
            <person name="Papaceit M."/>
            <person name="Parisi M.J."/>
            <person name="Parisi M."/>
            <person name="Parts L."/>
            <person name="Pedersen J.S."/>
            <person name="Pesole G."/>
            <person name="Phillippy A.M."/>
            <person name="Ponting C.P."/>
            <person name="Pop M."/>
            <person name="Porcelli D."/>
            <person name="Powell J.R."/>
            <person name="Prohaska S."/>
            <person name="Pruitt K."/>
            <person name="Puig M."/>
            <person name="Quesneville H."/>
            <person name="Ram K.R."/>
            <person name="Rand D."/>
            <person name="Rasmussen M.D."/>
            <person name="Reed L.K."/>
            <person name="Reenan R."/>
            <person name="Reily A."/>
            <person name="Remington K.A."/>
            <person name="Rieger T.T."/>
            <person name="Ritchie M.G."/>
            <person name="Robin C."/>
            <person name="Rogers Y.H."/>
            <person name="Rohde C."/>
            <person name="Rozas J."/>
            <person name="Rubenfield M.J."/>
            <person name="Ruiz A."/>
            <person name="Russo S."/>
            <person name="Salzberg S.L."/>
            <person name="Sanchez-Gracia A."/>
            <person name="Saranga D.J."/>
            <person name="Sato H."/>
            <person name="Schaeffer S.W."/>
            <person name="Schatz M.C."/>
            <person name="Schlenke T."/>
            <person name="Schwartz R."/>
            <person name="Segarra C."/>
            <person name="Singh R.S."/>
            <person name="Sirot L."/>
            <person name="Sirota M."/>
            <person name="Sisneros N.B."/>
            <person name="Smith C.D."/>
            <person name="Smith T.F."/>
            <person name="Spieth J."/>
            <person name="Stage D.E."/>
            <person name="Stark A."/>
            <person name="Stephan W."/>
            <person name="Strausberg R.L."/>
            <person name="Strempel S."/>
            <person name="Sturgill D."/>
            <person name="Sutton G."/>
            <person name="Sutton G.G."/>
            <person name="Tao W."/>
            <person name="Teichmann S."/>
            <person name="Tobari Y.N."/>
            <person name="Tomimura Y."/>
            <person name="Tsolas J.M."/>
            <person name="Valente V.L."/>
            <person name="Venter E."/>
            <person name="Venter J.C."/>
            <person name="Vicario S."/>
            <person name="Vieira F.G."/>
            <person name="Vilella A.J."/>
            <person name="Villasante A."/>
            <person name="Walenz B."/>
            <person name="Wang J."/>
            <person name="Wasserman M."/>
            <person name="Watts T."/>
            <person name="Wilson D."/>
            <person name="Wilson R.K."/>
            <person name="Wing R.A."/>
            <person name="Wolfner M.F."/>
            <person name="Wong A."/>
            <person name="Wong G.K."/>
            <person name="Wu C.I."/>
            <person name="Wu G."/>
            <person name="Yamamoto D."/>
            <person name="Yang H.P."/>
            <person name="Yang S.P."/>
            <person name="Yorke J.A."/>
            <person name="Yoshida K."/>
            <person name="Zdobnov E."/>
            <person name="Zhang P."/>
            <person name="Zhang Y."/>
            <person name="Zimin A.V."/>
            <person name="Baldwin J."/>
            <person name="Abdouelleil A."/>
            <person name="Abdulkadir J."/>
            <person name="Abebe A."/>
            <person name="Abera B."/>
            <person name="Abreu J."/>
            <person name="Acer S.C."/>
            <person name="Aftuck L."/>
            <person name="Alexander A."/>
            <person name="An P."/>
            <person name="Anderson E."/>
            <person name="Anderson S."/>
            <person name="Arachi H."/>
            <person name="Azer M."/>
            <person name="Bachantsang P."/>
            <person name="Barry A."/>
            <person name="Bayul T."/>
            <person name="Berlin A."/>
            <person name="Bessette D."/>
            <person name="Bloom T."/>
            <person name="Blye J."/>
            <person name="Boguslavskiy L."/>
            <person name="Bonnet C."/>
            <person name="Boukhgalter B."/>
            <person name="Bourzgui I."/>
            <person name="Brown A."/>
            <person name="Cahill P."/>
            <person name="Channer S."/>
            <person name="Cheshatsang Y."/>
            <person name="Chuda L."/>
            <person name="Citroen M."/>
            <person name="Collymore A."/>
            <person name="Cooke P."/>
            <person name="Costello M."/>
            <person name="D'Aco K."/>
            <person name="Daza R."/>
            <person name="De Haan G."/>
            <person name="DeGray S."/>
            <person name="DeMaso C."/>
            <person name="Dhargay N."/>
            <person name="Dooley K."/>
            <person name="Dooley E."/>
            <person name="Doricent M."/>
            <person name="Dorje P."/>
            <person name="Dorjee K."/>
            <person name="Dupes A."/>
            <person name="Elong R."/>
            <person name="Falk J."/>
            <person name="Farina A."/>
            <person name="Faro S."/>
            <person name="Ferguson D."/>
            <person name="Fisher S."/>
            <person name="Foley C.D."/>
            <person name="Franke A."/>
            <person name="Friedrich D."/>
            <person name="Gadbois L."/>
            <person name="Gearin G."/>
            <person name="Gearin C.R."/>
            <person name="Giannoukos G."/>
            <person name="Goode T."/>
            <person name="Graham J."/>
            <person name="Grandbois E."/>
            <person name="Grewal S."/>
            <person name="Gyaltsen K."/>
            <person name="Hafez N."/>
            <person name="Hagos B."/>
            <person name="Hall J."/>
            <person name="Henson C."/>
            <person name="Hollinger A."/>
            <person name="Honan T."/>
            <person name="Huard M.D."/>
            <person name="Hughes L."/>
            <person name="Hurhula B."/>
            <person name="Husby M.E."/>
            <person name="Kamat A."/>
            <person name="Kanga B."/>
            <person name="Kashin S."/>
            <person name="Khazanovich D."/>
            <person name="Kisner P."/>
            <person name="Lance K."/>
            <person name="Lara M."/>
            <person name="Lee W."/>
            <person name="Lennon N."/>
            <person name="Letendre F."/>
            <person name="LeVine R."/>
            <person name="Lipovsky A."/>
            <person name="Liu X."/>
            <person name="Liu J."/>
            <person name="Liu S."/>
            <person name="Lokyitsang T."/>
            <person name="Lokyitsang Y."/>
            <person name="Lubonja R."/>
            <person name="Lui A."/>
            <person name="MacDonald P."/>
            <person name="Magnisalis V."/>
            <person name="Maru K."/>
            <person name="Matthews C."/>
            <person name="McCusker W."/>
            <person name="McDonough S."/>
            <person name="Mehta T."/>
            <person name="Meldrim J."/>
            <person name="Meneus L."/>
            <person name="Mihai O."/>
            <person name="Mihalev A."/>
            <person name="Mihova T."/>
            <person name="Mittelman R."/>
            <person name="Mlenga V."/>
            <person name="Montmayeur A."/>
            <person name="Mulrain L."/>
            <person name="Navidi A."/>
            <person name="Naylor J."/>
            <person name="Negash T."/>
            <person name="Nguyen T."/>
            <person name="Nguyen N."/>
            <person name="Nicol R."/>
            <person name="Norbu C."/>
            <person name="Norbu N."/>
            <person name="Novod N."/>
            <person name="O'Neill B."/>
            <person name="Osman S."/>
            <person name="Markiewicz E."/>
            <person name="Oyono O.L."/>
            <person name="Patti C."/>
            <person name="Phunkhang P."/>
            <person name="Pierre F."/>
            <person name="Priest M."/>
            <person name="Raghuraman S."/>
            <person name="Rege F."/>
            <person name="Reyes R."/>
            <person name="Rise C."/>
            <person name="Rogov P."/>
            <person name="Ross K."/>
            <person name="Ryan E."/>
            <person name="Settipalli S."/>
            <person name="Shea T."/>
            <person name="Sherpa N."/>
            <person name="Shi L."/>
            <person name="Shih D."/>
            <person name="Sparrow T."/>
            <person name="Spaulding J."/>
            <person name="Stalker J."/>
            <person name="Stange-Thomann N."/>
            <person name="Stavropoulos S."/>
            <person name="Stone C."/>
            <person name="Strader C."/>
            <person name="Tesfaye S."/>
            <person name="Thomson T."/>
            <person name="Thoulutsang Y."/>
            <person name="Thoulutsang D."/>
            <person name="Topham K."/>
            <person name="Topping I."/>
            <person name="Tsamla T."/>
            <person name="Vassiliev H."/>
            <person name="Vo A."/>
            <person name="Wangchuk T."/>
            <person name="Wangdi T."/>
            <person name="Weiand M."/>
            <person name="Wilkinson J."/>
            <person name="Wilson A."/>
            <person name="Yadav S."/>
            <person name="Young G."/>
            <person name="Yu Q."/>
            <person name="Zembek L."/>
            <person name="Zhong D."/>
            <person name="Zimmer A."/>
            <person name="Zwirko Z."/>
            <person name="Jaffe D.B."/>
            <person name="Alvarez P."/>
            <person name="Brockman W."/>
            <person name="Butler J."/>
            <person name="Chin C."/>
            <person name="Gnerre S."/>
            <person name="Grabherr M."/>
            <person name="Kleber M."/>
            <person name="Mauceli E."/>
            <person name="MacCallum I."/>
        </authorList>
    </citation>
    <scope>NUCLEOTIDE SEQUENCE [LARGE SCALE GENOMIC DNA]</scope>
    <source>
        <strain evidence="8">Tucson 15010-1051.87</strain>
    </source>
</reference>
<keyword evidence="8" id="KW-1185">Reference proteome</keyword>
<dbReference type="PANTHER" id="PTHR22950:SF340">
    <property type="entry name" value="AMINO ACID TRANSPORTER TRANSMEMBRANE DOMAIN-CONTAINING PROTEIN-RELATED"/>
    <property type="match status" value="1"/>
</dbReference>
<keyword evidence="4 5" id="KW-0472">Membrane</keyword>
<evidence type="ECO:0000256" key="3">
    <source>
        <dbReference type="ARBA" id="ARBA00022989"/>
    </source>
</evidence>
<feature type="transmembrane region" description="Helical" evidence="5">
    <location>
        <begin position="416"/>
        <end position="438"/>
    </location>
</feature>
<sequence length="453" mass="50698">MANAAEESHPPSTLHSKSSLYIYDPYEKRTVLVPLNNFDAFISLLKCVIGTGILAMPLAIRYSGVVAGALLSVFLMILLTYCIHLLITGMTECCRRIEVPQVSMPEAVRIAYELGPGCVHCFARVAGFFTSCVLAFGQFGLCCVYIVFVSKNFKEIGDYYLKDYNERYYVLCVCVLQLPFIMIRKLKFLVPLNLISNILLYAGFLCIMYYLFRGLPNLQEREMFKPPTNWMMFFGIAAFSLTAVGSMLVVEANMSHPESYLGFFGVLNLAVFCILCSNIFFGIMGYWRYGEHVEASITLNIPQNEVLSQFIKASIALGIFLSYPLNGFVFTTVVFSDYGKEGKEGSSRNRRCALEILVRLCFLLCTGIVAAVVPNLAALTELEGAFSLCNLNLLCPALIDMFVNYDVGYGRLRWKLIRDILIIILGIIFGIVGCTVAIRQLVDDLSRLQQNKS</sequence>
<dbReference type="KEGG" id="dvi:6635912"/>
<evidence type="ECO:0000313" key="7">
    <source>
        <dbReference type="EMBL" id="EDW58702.1"/>
    </source>
</evidence>
<keyword evidence="3 5" id="KW-1133">Transmembrane helix</keyword>
<dbReference type="PANTHER" id="PTHR22950">
    <property type="entry name" value="AMINO ACID TRANSPORTER"/>
    <property type="match status" value="1"/>
</dbReference>
<evidence type="ECO:0000313" key="8">
    <source>
        <dbReference type="Proteomes" id="UP000008792"/>
    </source>
</evidence>
<comment type="subcellular location">
    <subcellularLocation>
        <location evidence="1">Membrane</location>
        <topology evidence="1">Multi-pass membrane protein</topology>
    </subcellularLocation>
</comment>
<dbReference type="InterPro" id="IPR013057">
    <property type="entry name" value="AA_transpt_TM"/>
</dbReference>
<feature type="transmembrane region" description="Helical" evidence="5">
    <location>
        <begin position="168"/>
        <end position="183"/>
    </location>
</feature>
<dbReference type="OMA" id="FYIYNPY"/>
<keyword evidence="2 5" id="KW-0812">Transmembrane</keyword>
<feature type="transmembrane region" description="Helical" evidence="5">
    <location>
        <begin position="262"/>
        <end position="289"/>
    </location>
</feature>
<organism evidence="7 8">
    <name type="scientific">Drosophila virilis</name>
    <name type="common">Fruit fly</name>
    <dbReference type="NCBI Taxonomy" id="7244"/>
    <lineage>
        <taxon>Eukaryota</taxon>
        <taxon>Metazoa</taxon>
        <taxon>Ecdysozoa</taxon>
        <taxon>Arthropoda</taxon>
        <taxon>Hexapoda</taxon>
        <taxon>Insecta</taxon>
        <taxon>Pterygota</taxon>
        <taxon>Neoptera</taxon>
        <taxon>Endopterygota</taxon>
        <taxon>Diptera</taxon>
        <taxon>Brachycera</taxon>
        <taxon>Muscomorpha</taxon>
        <taxon>Ephydroidea</taxon>
        <taxon>Drosophilidae</taxon>
        <taxon>Drosophila</taxon>
    </lineage>
</organism>
<evidence type="ECO:0000256" key="5">
    <source>
        <dbReference type="SAM" id="Phobius"/>
    </source>
</evidence>
<feature type="transmembrane region" description="Helical" evidence="5">
    <location>
        <begin position="125"/>
        <end position="148"/>
    </location>
</feature>
<dbReference type="AlphaFoldDB" id="B4MDT7"/>
<feature type="transmembrane region" description="Helical" evidence="5">
    <location>
        <begin position="38"/>
        <end position="60"/>
    </location>
</feature>
<dbReference type="GO" id="GO:0015179">
    <property type="term" value="F:L-amino acid transmembrane transporter activity"/>
    <property type="evidence" value="ECO:0007669"/>
    <property type="project" value="TreeGrafter"/>
</dbReference>
<evidence type="ECO:0000256" key="2">
    <source>
        <dbReference type="ARBA" id="ARBA00022692"/>
    </source>
</evidence>
<accession>B4MDT7</accession>
<evidence type="ECO:0000259" key="6">
    <source>
        <dbReference type="Pfam" id="PF01490"/>
    </source>
</evidence>
<dbReference type="HOGENOM" id="CLU_009646_0_1_1"/>
<feature type="transmembrane region" description="Helical" evidence="5">
    <location>
        <begin position="232"/>
        <end position="250"/>
    </location>
</feature>
<proteinExistence type="predicted"/>
<feature type="transmembrane region" description="Helical" evidence="5">
    <location>
        <begin position="356"/>
        <end position="379"/>
    </location>
</feature>
<feature type="transmembrane region" description="Helical" evidence="5">
    <location>
        <begin position="309"/>
        <end position="335"/>
    </location>
</feature>
<dbReference type="InParanoid" id="B4MDT7"/>
<feature type="transmembrane region" description="Helical" evidence="5">
    <location>
        <begin position="190"/>
        <end position="212"/>
    </location>
</feature>
<name>B4MDT7_DROVI</name>
<evidence type="ECO:0000256" key="1">
    <source>
        <dbReference type="ARBA" id="ARBA00004141"/>
    </source>
</evidence>
<dbReference type="Proteomes" id="UP000008792">
    <property type="component" value="Unassembled WGS sequence"/>
</dbReference>
<evidence type="ECO:0000256" key="4">
    <source>
        <dbReference type="ARBA" id="ARBA00023136"/>
    </source>
</evidence>